<keyword evidence="5" id="KW-1185">Reference proteome</keyword>
<dbReference type="Proteomes" id="UP001552479">
    <property type="component" value="Unassembled WGS sequence"/>
</dbReference>
<feature type="region of interest" description="Disordered" evidence="2">
    <location>
        <begin position="381"/>
        <end position="421"/>
    </location>
</feature>
<dbReference type="SUPFAM" id="SSF47203">
    <property type="entry name" value="Acyl-CoA dehydrogenase C-terminal domain-like"/>
    <property type="match status" value="1"/>
</dbReference>
<dbReference type="Gene3D" id="2.40.110.10">
    <property type="entry name" value="Butyryl-CoA Dehydrogenase, subunit A, domain 2"/>
    <property type="match status" value="1"/>
</dbReference>
<dbReference type="PANTHER" id="PTHR48083:SF19">
    <property type="entry name" value="FLAVIN-DEPENDENT MONOOXYGENASE, OXYGENASE SUBUNIT HSAA"/>
    <property type="match status" value="1"/>
</dbReference>
<dbReference type="InterPro" id="IPR036250">
    <property type="entry name" value="AcylCo_DH-like_C"/>
</dbReference>
<accession>A0ABV3J293</accession>
<organism evidence="4 5">
    <name type="scientific">Streptomyces roseoverticillatus</name>
    <dbReference type="NCBI Taxonomy" id="66429"/>
    <lineage>
        <taxon>Bacteria</taxon>
        <taxon>Bacillati</taxon>
        <taxon>Actinomycetota</taxon>
        <taxon>Actinomycetes</taxon>
        <taxon>Kitasatosporales</taxon>
        <taxon>Streptomycetaceae</taxon>
        <taxon>Streptomyces</taxon>
    </lineage>
</organism>
<dbReference type="InterPro" id="IPR050741">
    <property type="entry name" value="Acyl-CoA_dehydrogenase"/>
</dbReference>
<proteinExistence type="predicted"/>
<evidence type="ECO:0000313" key="4">
    <source>
        <dbReference type="EMBL" id="MEV4926813.1"/>
    </source>
</evidence>
<dbReference type="EMBL" id="JBFASG010000039">
    <property type="protein sequence ID" value="MEV4926813.1"/>
    <property type="molecule type" value="Genomic_DNA"/>
</dbReference>
<dbReference type="InterPro" id="IPR013107">
    <property type="entry name" value="Acyl-CoA_DH_C"/>
</dbReference>
<dbReference type="InterPro" id="IPR046373">
    <property type="entry name" value="Acyl-CoA_Oxase/DH_mid-dom_sf"/>
</dbReference>
<name>A0ABV3J293_9ACTN</name>
<evidence type="ECO:0000259" key="3">
    <source>
        <dbReference type="Pfam" id="PF08028"/>
    </source>
</evidence>
<dbReference type="SUPFAM" id="SSF56645">
    <property type="entry name" value="Acyl-CoA dehydrogenase NM domain-like"/>
    <property type="match status" value="1"/>
</dbReference>
<evidence type="ECO:0000256" key="2">
    <source>
        <dbReference type="SAM" id="MobiDB-lite"/>
    </source>
</evidence>
<dbReference type="Gene3D" id="1.20.140.10">
    <property type="entry name" value="Butyryl-CoA Dehydrogenase, subunit A, domain 3"/>
    <property type="match status" value="1"/>
</dbReference>
<dbReference type="RefSeq" id="WP_366090123.1">
    <property type="nucleotide sequence ID" value="NZ_JBFASG010000039.1"/>
</dbReference>
<comment type="caution">
    <text evidence="4">The sequence shown here is derived from an EMBL/GenBank/DDBJ whole genome shotgun (WGS) entry which is preliminary data.</text>
</comment>
<evidence type="ECO:0000256" key="1">
    <source>
        <dbReference type="ARBA" id="ARBA00023002"/>
    </source>
</evidence>
<keyword evidence="1" id="KW-0560">Oxidoreductase</keyword>
<protein>
    <submittedName>
        <fullName evidence="4">Acyl-CoA dehydrogenase family protein</fullName>
    </submittedName>
</protein>
<dbReference type="Pfam" id="PF08028">
    <property type="entry name" value="Acyl-CoA_dh_2"/>
    <property type="match status" value="1"/>
</dbReference>
<feature type="domain" description="Acyl-CoA dehydrogenase C-terminal" evidence="3">
    <location>
        <begin position="244"/>
        <end position="369"/>
    </location>
</feature>
<feature type="compositionally biased region" description="Basic and acidic residues" evidence="2">
    <location>
        <begin position="390"/>
        <end position="412"/>
    </location>
</feature>
<dbReference type="PIRSF" id="PIRSF016578">
    <property type="entry name" value="HsaA"/>
    <property type="match status" value="1"/>
</dbReference>
<dbReference type="InterPro" id="IPR037069">
    <property type="entry name" value="AcylCoA_DH/ox_N_sf"/>
</dbReference>
<dbReference type="PANTHER" id="PTHR48083">
    <property type="entry name" value="MEDIUM-CHAIN SPECIFIC ACYL-COA DEHYDROGENASE, MITOCHONDRIAL-RELATED"/>
    <property type="match status" value="1"/>
</dbReference>
<gene>
    <name evidence="4" type="ORF">AB0L03_28980</name>
</gene>
<sequence>MLSPSAPASFAPVSTTAAPSASLAPDAVLTVAGVGAQLAEEHCRLPGETADAVRDAGFARHFVPRRYGGSEGTFGEFLTATAAVAAVCASTAWCAALFAAHGRLASYLPEQARQELWGAGPDVRIAASVIPPQGRATACEGGWLLDGRWSYASGIDHAEWVLLACFTEGAAGREHRIFAVPRAEVTVLDTWRPLGLRGTGSNSVRVVGVFVPEHRTFTLDRLLRPLPGGGRCHGVPFPMVAALQFAAPLLGAAEAAQSLWIAATAGRRRADGRPAALTPAARHLAAESSAKIKAARLLLTEVALRADTAEATPAVVAECRRDAAMAAALCAEAVDRLFHAAGAGALAEGNPLQQKWRDVTAAAAHATLSFDTAAAAYADAVFPDAGEPGSGERDPGEREPGERDVRDSHGPDSGRPYSEQA</sequence>
<dbReference type="InterPro" id="IPR009100">
    <property type="entry name" value="AcylCoA_DH/oxidase_NM_dom_sf"/>
</dbReference>
<evidence type="ECO:0000313" key="5">
    <source>
        <dbReference type="Proteomes" id="UP001552479"/>
    </source>
</evidence>
<reference evidence="4 5" key="1">
    <citation type="submission" date="2024-06" db="EMBL/GenBank/DDBJ databases">
        <title>The Natural Products Discovery Center: Release of the First 8490 Sequenced Strains for Exploring Actinobacteria Biosynthetic Diversity.</title>
        <authorList>
            <person name="Kalkreuter E."/>
            <person name="Kautsar S.A."/>
            <person name="Yang D."/>
            <person name="Bader C.D."/>
            <person name="Teijaro C.N."/>
            <person name="Fluegel L."/>
            <person name="Davis C.M."/>
            <person name="Simpson J.R."/>
            <person name="Lauterbach L."/>
            <person name="Steele A.D."/>
            <person name="Gui C."/>
            <person name="Meng S."/>
            <person name="Li G."/>
            <person name="Viehrig K."/>
            <person name="Ye F."/>
            <person name="Su P."/>
            <person name="Kiefer A.F."/>
            <person name="Nichols A."/>
            <person name="Cepeda A.J."/>
            <person name="Yan W."/>
            <person name="Fan B."/>
            <person name="Jiang Y."/>
            <person name="Adhikari A."/>
            <person name="Zheng C.-J."/>
            <person name="Schuster L."/>
            <person name="Cowan T.M."/>
            <person name="Smanski M.J."/>
            <person name="Chevrette M.G."/>
            <person name="De Carvalho L.P.S."/>
            <person name="Shen B."/>
        </authorList>
    </citation>
    <scope>NUCLEOTIDE SEQUENCE [LARGE SCALE GENOMIC DNA]</scope>
    <source>
        <strain evidence="4 5">NPDC053791</strain>
    </source>
</reference>
<dbReference type="Gene3D" id="1.10.540.10">
    <property type="entry name" value="Acyl-CoA dehydrogenase/oxidase, N-terminal domain"/>
    <property type="match status" value="1"/>
</dbReference>